<name>A0ABS5QD68_9PROT</name>
<feature type="region of interest" description="Disordered" evidence="6">
    <location>
        <begin position="188"/>
        <end position="216"/>
    </location>
</feature>
<keyword evidence="4" id="KW-0862">Zinc</keyword>
<keyword evidence="8" id="KW-1185">Reference proteome</keyword>
<gene>
    <name evidence="7" type="ORF">KHU32_10770</name>
</gene>
<comment type="similarity">
    <text evidence="5">Belongs to the creatininase superfamily.</text>
</comment>
<comment type="caution">
    <text evidence="7">The sequence shown here is derived from an EMBL/GenBank/DDBJ whole genome shotgun (WGS) entry which is preliminary data.</text>
</comment>
<keyword evidence="2" id="KW-0479">Metal-binding</keyword>
<accession>A0ABS5QD68</accession>
<dbReference type="InterPro" id="IPR003785">
    <property type="entry name" value="Creatininase/forma_Hydrolase"/>
</dbReference>
<dbReference type="Gene3D" id="3.40.50.10310">
    <property type="entry name" value="Creatininase"/>
    <property type="match status" value="1"/>
</dbReference>
<protein>
    <submittedName>
        <fullName evidence="7">Creatininase family protein</fullName>
    </submittedName>
</protein>
<dbReference type="EMBL" id="JAHCDA010000002">
    <property type="protein sequence ID" value="MBS7811423.1"/>
    <property type="molecule type" value="Genomic_DNA"/>
</dbReference>
<reference evidence="7 8" key="1">
    <citation type="submission" date="2021-05" db="EMBL/GenBank/DDBJ databases">
        <title>Roseococcus sp. XZZS9, whole genome shotgun sequencing project.</title>
        <authorList>
            <person name="Zhao G."/>
            <person name="Shen L."/>
        </authorList>
    </citation>
    <scope>NUCLEOTIDE SEQUENCE [LARGE SCALE GENOMIC DNA]</scope>
    <source>
        <strain evidence="7 8">XZZS9</strain>
    </source>
</reference>
<dbReference type="RefSeq" id="WP_213670103.1">
    <property type="nucleotide sequence ID" value="NZ_JAHCDA010000002.1"/>
</dbReference>
<evidence type="ECO:0000256" key="3">
    <source>
        <dbReference type="ARBA" id="ARBA00022801"/>
    </source>
</evidence>
<sequence length="265" mass="28383">MAKKPKSAGRAPSLEWMKLTAAEIQAEATADALVIIPVASMEQHGPHLATGVDMVLGGTVALETARRLAEAGERVIVTPVCWAGLAEHHMAFGGTVTLDHATFQAVLRHVVRSAVRHGFRRIFLMNGHGGNAEAIGTAATDLAAEFGVRVGGGTYWHMVPEVIEPLLERQPTLMHACEAETSMMMHLSPDSLRPDQLSKAHGPSSSRVPGQPPGLLMRRPFREFTKTGVVGDARVASAEKGAKLVEAISAKCAELLANPELWKER</sequence>
<evidence type="ECO:0000256" key="4">
    <source>
        <dbReference type="ARBA" id="ARBA00022833"/>
    </source>
</evidence>
<evidence type="ECO:0000256" key="5">
    <source>
        <dbReference type="ARBA" id="ARBA00024029"/>
    </source>
</evidence>
<dbReference type="Pfam" id="PF02633">
    <property type="entry name" value="Creatininase"/>
    <property type="match status" value="1"/>
</dbReference>
<dbReference type="Proteomes" id="UP000766336">
    <property type="component" value="Unassembled WGS sequence"/>
</dbReference>
<organism evidence="7 8">
    <name type="scientific">Roseococcus pinisoli</name>
    <dbReference type="NCBI Taxonomy" id="2835040"/>
    <lineage>
        <taxon>Bacteria</taxon>
        <taxon>Pseudomonadati</taxon>
        <taxon>Pseudomonadota</taxon>
        <taxon>Alphaproteobacteria</taxon>
        <taxon>Acetobacterales</taxon>
        <taxon>Roseomonadaceae</taxon>
        <taxon>Roseococcus</taxon>
    </lineage>
</organism>
<evidence type="ECO:0000256" key="2">
    <source>
        <dbReference type="ARBA" id="ARBA00022723"/>
    </source>
</evidence>
<evidence type="ECO:0000256" key="1">
    <source>
        <dbReference type="ARBA" id="ARBA00001947"/>
    </source>
</evidence>
<comment type="cofactor">
    <cofactor evidence="1">
        <name>Zn(2+)</name>
        <dbReference type="ChEBI" id="CHEBI:29105"/>
    </cofactor>
</comment>
<dbReference type="InterPro" id="IPR024087">
    <property type="entry name" value="Creatininase-like_sf"/>
</dbReference>
<proteinExistence type="inferred from homology"/>
<dbReference type="SUPFAM" id="SSF102215">
    <property type="entry name" value="Creatininase"/>
    <property type="match status" value="1"/>
</dbReference>
<evidence type="ECO:0000256" key="6">
    <source>
        <dbReference type="SAM" id="MobiDB-lite"/>
    </source>
</evidence>
<dbReference type="PANTHER" id="PTHR35005">
    <property type="entry name" value="3-DEHYDRO-SCYLLO-INOSOSE HYDROLASE"/>
    <property type="match status" value="1"/>
</dbReference>
<keyword evidence="3" id="KW-0378">Hydrolase</keyword>
<dbReference type="PANTHER" id="PTHR35005:SF1">
    <property type="entry name" value="2-AMINO-5-FORMYLAMINO-6-RIBOSYLAMINOPYRIMIDIN-4(3H)-ONE 5'-MONOPHOSPHATE DEFORMYLASE"/>
    <property type="match status" value="1"/>
</dbReference>
<evidence type="ECO:0000313" key="8">
    <source>
        <dbReference type="Proteomes" id="UP000766336"/>
    </source>
</evidence>
<evidence type="ECO:0000313" key="7">
    <source>
        <dbReference type="EMBL" id="MBS7811423.1"/>
    </source>
</evidence>